<dbReference type="InterPro" id="IPR013083">
    <property type="entry name" value="Znf_RING/FYVE/PHD"/>
</dbReference>
<dbReference type="Proteomes" id="UP000295252">
    <property type="component" value="Chromosome IV"/>
</dbReference>
<feature type="transmembrane region" description="Helical" evidence="6">
    <location>
        <begin position="245"/>
        <end position="264"/>
    </location>
</feature>
<organism evidence="8 9">
    <name type="scientific">Coffea canephora</name>
    <name type="common">Robusta coffee</name>
    <dbReference type="NCBI Taxonomy" id="49390"/>
    <lineage>
        <taxon>Eukaryota</taxon>
        <taxon>Viridiplantae</taxon>
        <taxon>Streptophyta</taxon>
        <taxon>Embryophyta</taxon>
        <taxon>Tracheophyta</taxon>
        <taxon>Spermatophyta</taxon>
        <taxon>Magnoliopsida</taxon>
        <taxon>eudicotyledons</taxon>
        <taxon>Gunneridae</taxon>
        <taxon>Pentapetalae</taxon>
        <taxon>asterids</taxon>
        <taxon>lamiids</taxon>
        <taxon>Gentianales</taxon>
        <taxon>Rubiaceae</taxon>
        <taxon>Ixoroideae</taxon>
        <taxon>Gardenieae complex</taxon>
        <taxon>Bertiereae - Coffeeae clade</taxon>
        <taxon>Coffeeae</taxon>
        <taxon>Coffea</taxon>
    </lineage>
</organism>
<feature type="region of interest" description="Disordered" evidence="5">
    <location>
        <begin position="49"/>
        <end position="73"/>
    </location>
</feature>
<protein>
    <recommendedName>
        <fullName evidence="7">RING-type domain-containing protein</fullName>
    </recommendedName>
</protein>
<dbReference type="PROSITE" id="PS00518">
    <property type="entry name" value="ZF_RING_1"/>
    <property type="match status" value="1"/>
</dbReference>
<dbReference type="OrthoDB" id="9049620at2759"/>
<evidence type="ECO:0000256" key="3">
    <source>
        <dbReference type="ARBA" id="ARBA00022833"/>
    </source>
</evidence>
<keyword evidence="6" id="KW-1133">Transmembrane helix</keyword>
<dbReference type="Gramene" id="CDO97572">
    <property type="protein sequence ID" value="CDO97572"/>
    <property type="gene ID" value="GSCOC_T00014954001"/>
</dbReference>
<reference evidence="9" key="1">
    <citation type="journal article" date="2014" name="Science">
        <title>The coffee genome provides insight into the convergent evolution of caffeine biosynthesis.</title>
        <authorList>
            <person name="Denoeud F."/>
            <person name="Carretero-Paulet L."/>
            <person name="Dereeper A."/>
            <person name="Droc G."/>
            <person name="Guyot R."/>
            <person name="Pietrella M."/>
            <person name="Zheng C."/>
            <person name="Alberti A."/>
            <person name="Anthony F."/>
            <person name="Aprea G."/>
            <person name="Aury J.M."/>
            <person name="Bento P."/>
            <person name="Bernard M."/>
            <person name="Bocs S."/>
            <person name="Campa C."/>
            <person name="Cenci A."/>
            <person name="Combes M.C."/>
            <person name="Crouzillat D."/>
            <person name="Da Silva C."/>
            <person name="Daddiego L."/>
            <person name="De Bellis F."/>
            <person name="Dussert S."/>
            <person name="Garsmeur O."/>
            <person name="Gayraud T."/>
            <person name="Guignon V."/>
            <person name="Jahn K."/>
            <person name="Jamilloux V."/>
            <person name="Joet T."/>
            <person name="Labadie K."/>
            <person name="Lan T."/>
            <person name="Leclercq J."/>
            <person name="Lepelley M."/>
            <person name="Leroy T."/>
            <person name="Li L.T."/>
            <person name="Librado P."/>
            <person name="Lopez L."/>
            <person name="Munoz A."/>
            <person name="Noel B."/>
            <person name="Pallavicini A."/>
            <person name="Perrotta G."/>
            <person name="Poncet V."/>
            <person name="Pot D."/>
            <person name="Priyono X."/>
            <person name="Rigoreau M."/>
            <person name="Rouard M."/>
            <person name="Rozas J."/>
            <person name="Tranchant-Dubreuil C."/>
            <person name="VanBuren R."/>
            <person name="Zhang Q."/>
            <person name="Andrade A.C."/>
            <person name="Argout X."/>
            <person name="Bertrand B."/>
            <person name="de Kochko A."/>
            <person name="Graziosi G."/>
            <person name="Henry R.J."/>
            <person name="Jayarama X."/>
            <person name="Ming R."/>
            <person name="Nagai C."/>
            <person name="Rounsley S."/>
            <person name="Sankoff D."/>
            <person name="Giuliano G."/>
            <person name="Albert V.A."/>
            <person name="Wincker P."/>
            <person name="Lashermes P."/>
        </authorList>
    </citation>
    <scope>NUCLEOTIDE SEQUENCE [LARGE SCALE GENOMIC DNA]</scope>
    <source>
        <strain evidence="9">cv. DH200-94</strain>
    </source>
</reference>
<dbReference type="PANTHER" id="PTHR22894">
    <property type="entry name" value="RING-TYPE DOMAIN-CONTAINING PROTEIN"/>
    <property type="match status" value="1"/>
</dbReference>
<evidence type="ECO:0000256" key="2">
    <source>
        <dbReference type="ARBA" id="ARBA00022771"/>
    </source>
</evidence>
<gene>
    <name evidence="8" type="ORF">GSCOC_T00014954001</name>
</gene>
<dbReference type="GO" id="GO:0061630">
    <property type="term" value="F:ubiquitin protein ligase activity"/>
    <property type="evidence" value="ECO:0007669"/>
    <property type="project" value="InterPro"/>
</dbReference>
<dbReference type="PANTHER" id="PTHR22894:SF6">
    <property type="entry name" value="E3 UBIQUITIN-PROTEIN LIGASE RNF170-LIKE ISOFORM X1"/>
    <property type="match status" value="1"/>
</dbReference>
<evidence type="ECO:0000256" key="6">
    <source>
        <dbReference type="SAM" id="Phobius"/>
    </source>
</evidence>
<accession>A0A068TNI5</accession>
<dbReference type="InterPro" id="IPR027370">
    <property type="entry name" value="Znf-RING_euk"/>
</dbReference>
<dbReference type="PhylomeDB" id="A0A068TNI5"/>
<evidence type="ECO:0000256" key="1">
    <source>
        <dbReference type="ARBA" id="ARBA00022723"/>
    </source>
</evidence>
<keyword evidence="9" id="KW-1185">Reference proteome</keyword>
<dbReference type="InParanoid" id="A0A068TNI5"/>
<evidence type="ECO:0000313" key="9">
    <source>
        <dbReference type="Proteomes" id="UP000295252"/>
    </source>
</evidence>
<keyword evidence="3" id="KW-0862">Zinc</keyword>
<feature type="compositionally biased region" description="Basic and acidic residues" evidence="5">
    <location>
        <begin position="49"/>
        <end position="68"/>
    </location>
</feature>
<dbReference type="InterPro" id="IPR038896">
    <property type="entry name" value="RNF170"/>
</dbReference>
<evidence type="ECO:0000259" key="7">
    <source>
        <dbReference type="PROSITE" id="PS50089"/>
    </source>
</evidence>
<dbReference type="SMART" id="SM00184">
    <property type="entry name" value="RING"/>
    <property type="match status" value="1"/>
</dbReference>
<sequence>MERQPGQEDVEMKDVDGVRDLTGIYPRVHDGVQKLVEITEMRTAVVEAREGEEVKKHDRSENDHDNSRESPGAAIVLSSSQVATAKKNEQPPVDDCCAICFGDFVLPCKTNCGHWFCARCILQLWHYKPALQLCNCPICCCVITKLSPEASSLASRDGDVAQVLKDIQRYNHLSVHGWEGVFLKIRALPLLIQRMFRDLIQPGMLGLIIDILRGVGSLLGLLCWICNLGPDPIDWLIYFPRMAGRWATAIVIIFFLVYICQILMRRIQARRLVGVQLEQM</sequence>
<evidence type="ECO:0000313" key="8">
    <source>
        <dbReference type="EMBL" id="CDO97572.1"/>
    </source>
</evidence>
<dbReference type="GO" id="GO:0008270">
    <property type="term" value="F:zinc ion binding"/>
    <property type="evidence" value="ECO:0007669"/>
    <property type="project" value="UniProtKB-KW"/>
</dbReference>
<proteinExistence type="predicted"/>
<keyword evidence="2 4" id="KW-0863">Zinc-finger</keyword>
<dbReference type="EMBL" id="HG739085">
    <property type="protein sequence ID" value="CDO97572.1"/>
    <property type="molecule type" value="Genomic_DNA"/>
</dbReference>
<feature type="transmembrane region" description="Helical" evidence="6">
    <location>
        <begin position="204"/>
        <end position="225"/>
    </location>
</feature>
<dbReference type="Pfam" id="PF13445">
    <property type="entry name" value="zf-RING_UBOX"/>
    <property type="match status" value="1"/>
</dbReference>
<evidence type="ECO:0000256" key="4">
    <source>
        <dbReference type="PROSITE-ProRule" id="PRU00175"/>
    </source>
</evidence>
<dbReference type="SUPFAM" id="SSF57850">
    <property type="entry name" value="RING/U-box"/>
    <property type="match status" value="1"/>
</dbReference>
<dbReference type="Gene3D" id="3.30.40.10">
    <property type="entry name" value="Zinc/RING finger domain, C3HC4 (zinc finger)"/>
    <property type="match status" value="1"/>
</dbReference>
<dbReference type="InterPro" id="IPR017907">
    <property type="entry name" value="Znf_RING_CS"/>
</dbReference>
<dbReference type="AlphaFoldDB" id="A0A068TNI5"/>
<dbReference type="PROSITE" id="PS50089">
    <property type="entry name" value="ZF_RING_2"/>
    <property type="match status" value="1"/>
</dbReference>
<keyword evidence="6" id="KW-0472">Membrane</keyword>
<keyword evidence="1" id="KW-0479">Metal-binding</keyword>
<dbReference type="InterPro" id="IPR001841">
    <property type="entry name" value="Znf_RING"/>
</dbReference>
<name>A0A068TNI5_COFCA</name>
<evidence type="ECO:0000256" key="5">
    <source>
        <dbReference type="SAM" id="MobiDB-lite"/>
    </source>
</evidence>
<feature type="domain" description="RING-type" evidence="7">
    <location>
        <begin position="97"/>
        <end position="139"/>
    </location>
</feature>
<keyword evidence="6" id="KW-0812">Transmembrane</keyword>